<dbReference type="InterPro" id="IPR009014">
    <property type="entry name" value="Transketo_C/PFOR_II"/>
</dbReference>
<dbReference type="CDD" id="cd07034">
    <property type="entry name" value="TPP_PYR_PFOR_IOR-alpha_like"/>
    <property type="match status" value="1"/>
</dbReference>
<dbReference type="InterPro" id="IPR029061">
    <property type="entry name" value="THDP-binding"/>
</dbReference>
<dbReference type="InterPro" id="IPR002880">
    <property type="entry name" value="Pyrv_Fd/Flavodoxin_OxRdtase_N"/>
</dbReference>
<dbReference type="InterPro" id="IPR052368">
    <property type="entry name" value="2-oxoacid_oxidoreductase"/>
</dbReference>
<dbReference type="AlphaFoldDB" id="A0A498R4A4"/>
<evidence type="ECO:0000259" key="2">
    <source>
        <dbReference type="Pfam" id="PF01855"/>
    </source>
</evidence>
<protein>
    <submittedName>
        <fullName evidence="4">Pyruvate flavodoxin/ferredoxin oxidoreductase thiamine dip-bdg</fullName>
    </submittedName>
</protein>
<dbReference type="EMBL" id="UPPP01000062">
    <property type="protein sequence ID" value="VBB06261.1"/>
    <property type="molecule type" value="Genomic_DNA"/>
</dbReference>
<gene>
    <name evidence="4" type="ORF">LUCI_1480</name>
</gene>
<dbReference type="InterPro" id="IPR033412">
    <property type="entry name" value="PFOR_II"/>
</dbReference>
<keyword evidence="1" id="KW-0560">Oxidoreductase</keyword>
<evidence type="ECO:0000256" key="1">
    <source>
        <dbReference type="ARBA" id="ARBA00023002"/>
    </source>
</evidence>
<keyword evidence="5" id="KW-1185">Reference proteome</keyword>
<keyword evidence="4" id="KW-0670">Pyruvate</keyword>
<dbReference type="PANTHER" id="PTHR43088:SF1">
    <property type="entry name" value="SUBUNIT OF PYRUVATE:FLAVODOXIN OXIDOREDUCTASE"/>
    <property type="match status" value="1"/>
</dbReference>
<dbReference type="Pfam" id="PF17147">
    <property type="entry name" value="PFOR_II"/>
    <property type="match status" value="1"/>
</dbReference>
<dbReference type="PANTHER" id="PTHR43088">
    <property type="entry name" value="SUBUNIT OF PYRUVATE:FLAVODOXIN OXIDOREDUCTASE-RELATED"/>
    <property type="match status" value="1"/>
</dbReference>
<evidence type="ECO:0000259" key="3">
    <source>
        <dbReference type="Pfam" id="PF17147"/>
    </source>
</evidence>
<name>A0A498R4A4_9FIRM</name>
<feature type="domain" description="Pyruvate:ferredoxin oxidoreductase core" evidence="3">
    <location>
        <begin position="276"/>
        <end position="356"/>
    </location>
</feature>
<accession>A0A498R4A4</accession>
<dbReference type="Proteomes" id="UP000277811">
    <property type="component" value="Unassembled WGS sequence"/>
</dbReference>
<dbReference type="Gene3D" id="3.40.50.970">
    <property type="match status" value="1"/>
</dbReference>
<proteinExistence type="predicted"/>
<dbReference type="GO" id="GO:0016491">
    <property type="term" value="F:oxidoreductase activity"/>
    <property type="evidence" value="ECO:0007669"/>
    <property type="project" value="UniProtKB-KW"/>
</dbReference>
<evidence type="ECO:0000313" key="4">
    <source>
        <dbReference type="EMBL" id="VBB06261.1"/>
    </source>
</evidence>
<dbReference type="SUPFAM" id="SSF52922">
    <property type="entry name" value="TK C-terminal domain-like"/>
    <property type="match status" value="1"/>
</dbReference>
<reference evidence="4 5" key="1">
    <citation type="submission" date="2018-06" db="EMBL/GenBank/DDBJ databases">
        <authorList>
            <person name="Strepis N."/>
        </authorList>
    </citation>
    <scope>NUCLEOTIDE SEQUENCE [LARGE SCALE GENOMIC DNA]</scope>
    <source>
        <strain evidence="4">LUCI</strain>
    </source>
</reference>
<dbReference type="SUPFAM" id="SSF52518">
    <property type="entry name" value="Thiamin diphosphate-binding fold (THDP-binding)"/>
    <property type="match status" value="1"/>
</dbReference>
<dbReference type="Gene3D" id="3.40.50.920">
    <property type="match status" value="1"/>
</dbReference>
<sequence>MQAFFLYLHKEKQKHLGGAFMAEVSLQGEQRVFMTGNEVVAWAALAANVDIMYGYPITPQNEIMHYWTRLAPKYGKRFLQVEDEISAGFTTLGGVLSGRKAFTATAGPGNVLMQESAGMAEMMRLPIVYVIQQRGGPSTATVIYSQQETTLTTFGGNGEGHRIVYSTATHQELFDYTVKAFNSAWTYRFPTFVLGDGYQAKMREPLTIYNPGERGIELVNPETILGDTSPGKQFRHLRNTYNTEDELYSVVMKHQREWEEMAPKVVEWDTMGCEDAEIVVVCHGVVARAARSACDQLRARGRKVGFFRPVTLRPFPAEQLRAVLGHAGKMVVAESAYGQLLKLVQTAIFGSTIPIVPMLRPGVGITTEEIVEVISTL</sequence>
<feature type="domain" description="Pyruvate flavodoxin/ferredoxin oxidoreductase pyrimidine binding" evidence="2">
    <location>
        <begin position="43"/>
        <end position="264"/>
    </location>
</feature>
<organism evidence="4 5">
    <name type="scientific">Lucifera butyrica</name>
    <dbReference type="NCBI Taxonomy" id="1351585"/>
    <lineage>
        <taxon>Bacteria</taxon>
        <taxon>Bacillati</taxon>
        <taxon>Bacillota</taxon>
        <taxon>Negativicutes</taxon>
        <taxon>Veillonellales</taxon>
        <taxon>Veillonellaceae</taxon>
        <taxon>Lucifera</taxon>
    </lineage>
</organism>
<dbReference type="Pfam" id="PF01855">
    <property type="entry name" value="POR_N"/>
    <property type="match status" value="1"/>
</dbReference>
<evidence type="ECO:0000313" key="5">
    <source>
        <dbReference type="Proteomes" id="UP000277811"/>
    </source>
</evidence>